<dbReference type="PANTHER" id="PTHR14017">
    <property type="entry name" value="LYSINE-SPECIFIC DEMETHYLASE"/>
    <property type="match status" value="1"/>
</dbReference>
<evidence type="ECO:0000259" key="11">
    <source>
        <dbReference type="Pfam" id="PF23914"/>
    </source>
</evidence>
<dbReference type="InterPro" id="IPR011990">
    <property type="entry name" value="TPR-like_helical_dom_sf"/>
</dbReference>
<keyword evidence="6" id="KW-0804">Transcription</keyword>
<comment type="subcellular location">
    <subcellularLocation>
        <location evidence="1">Nucleus</location>
    </subcellularLocation>
</comment>
<dbReference type="OrthoDB" id="542917at2759"/>
<feature type="repeat" description="TPR" evidence="9">
    <location>
        <begin position="333"/>
        <end position="366"/>
    </location>
</feature>
<evidence type="ECO:0000256" key="6">
    <source>
        <dbReference type="ARBA" id="ARBA00023163"/>
    </source>
</evidence>
<evidence type="ECO:0000256" key="7">
    <source>
        <dbReference type="ARBA" id="ARBA00023242"/>
    </source>
</evidence>
<feature type="repeat" description="TPR" evidence="9">
    <location>
        <begin position="190"/>
        <end position="223"/>
    </location>
</feature>
<feature type="compositionally biased region" description="Low complexity" evidence="10">
    <location>
        <begin position="500"/>
        <end position="535"/>
    </location>
</feature>
<evidence type="ECO:0000313" key="12">
    <source>
        <dbReference type="EMBL" id="KXT12757.1"/>
    </source>
</evidence>
<name>A0A139IDB5_9PEZI</name>
<keyword evidence="3" id="KW-0677">Repeat</keyword>
<evidence type="ECO:0000256" key="5">
    <source>
        <dbReference type="ARBA" id="ARBA00023015"/>
    </source>
</evidence>
<gene>
    <name evidence="12" type="ORF">AC579_673</name>
</gene>
<organism evidence="12 13">
    <name type="scientific">Pseudocercospora musae</name>
    <dbReference type="NCBI Taxonomy" id="113226"/>
    <lineage>
        <taxon>Eukaryota</taxon>
        <taxon>Fungi</taxon>
        <taxon>Dikarya</taxon>
        <taxon>Ascomycota</taxon>
        <taxon>Pezizomycotina</taxon>
        <taxon>Dothideomycetes</taxon>
        <taxon>Dothideomycetidae</taxon>
        <taxon>Mycosphaerellales</taxon>
        <taxon>Mycosphaerellaceae</taxon>
        <taxon>Pseudocercospora</taxon>
    </lineage>
</organism>
<comment type="caution">
    <text evidence="12">The sequence shown here is derived from an EMBL/GenBank/DDBJ whole genome shotgun (WGS) entry which is preliminary data.</text>
</comment>
<feature type="region of interest" description="Disordered" evidence="10">
    <location>
        <begin position="1"/>
        <end position="37"/>
    </location>
</feature>
<dbReference type="InterPro" id="IPR056413">
    <property type="entry name" value="TPR_CcmH_CycH"/>
</dbReference>
<dbReference type="FunFam" id="1.25.40.10:FF:000403">
    <property type="entry name" value="General transcriptional repressor, putative"/>
    <property type="match status" value="1"/>
</dbReference>
<reference evidence="12 13" key="1">
    <citation type="submission" date="2015-07" db="EMBL/GenBank/DDBJ databases">
        <title>Comparative genomics of the Sigatoka disease complex on banana suggests a link between parallel evolutionary changes in Pseudocercospora fijiensis and Pseudocercospora eumusae and increased virulence on the banana host.</title>
        <authorList>
            <person name="Chang T.-C."/>
            <person name="Salvucci A."/>
            <person name="Crous P.W."/>
            <person name="Stergiopoulos I."/>
        </authorList>
    </citation>
    <scope>NUCLEOTIDE SEQUENCE [LARGE SCALE GENOMIC DNA]</scope>
    <source>
        <strain evidence="12 13">CBS 116634</strain>
    </source>
</reference>
<dbReference type="PROSITE" id="PS50005">
    <property type="entry name" value="TPR"/>
    <property type="match status" value="7"/>
</dbReference>
<dbReference type="Proteomes" id="UP000073492">
    <property type="component" value="Unassembled WGS sequence"/>
</dbReference>
<dbReference type="Pfam" id="PF00515">
    <property type="entry name" value="TPR_1"/>
    <property type="match status" value="1"/>
</dbReference>
<feature type="compositionally biased region" description="Basic and acidic residues" evidence="10">
    <location>
        <begin position="726"/>
        <end position="740"/>
    </location>
</feature>
<dbReference type="AlphaFoldDB" id="A0A139IDB5"/>
<feature type="compositionally biased region" description="Basic and acidic residues" evidence="10">
    <location>
        <begin position="710"/>
        <end position="719"/>
    </location>
</feature>
<dbReference type="Gene3D" id="1.25.40.10">
    <property type="entry name" value="Tetratricopeptide repeat domain"/>
    <property type="match status" value="3"/>
</dbReference>
<feature type="region of interest" description="Disordered" evidence="10">
    <location>
        <begin position="413"/>
        <end position="872"/>
    </location>
</feature>
<keyword evidence="4 9" id="KW-0802">TPR repeat</keyword>
<keyword evidence="7" id="KW-0539">Nucleus</keyword>
<dbReference type="Pfam" id="PF23914">
    <property type="entry name" value="TPR_CcmH_CycH"/>
    <property type="match status" value="1"/>
</dbReference>
<dbReference type="FunFam" id="1.25.40.10:FF:000078">
    <property type="entry name" value="Transcriptional corepressor Cyc8"/>
    <property type="match status" value="1"/>
</dbReference>
<dbReference type="GO" id="GO:0000978">
    <property type="term" value="F:RNA polymerase II cis-regulatory region sequence-specific DNA binding"/>
    <property type="evidence" value="ECO:0007669"/>
    <property type="project" value="TreeGrafter"/>
</dbReference>
<evidence type="ECO:0000256" key="3">
    <source>
        <dbReference type="ARBA" id="ARBA00022737"/>
    </source>
</evidence>
<comment type="similarity">
    <text evidence="8">Belongs to the CYC8/SSN6 family.</text>
</comment>
<keyword evidence="2" id="KW-0678">Repressor</keyword>
<evidence type="ECO:0000256" key="4">
    <source>
        <dbReference type="ARBA" id="ARBA00022803"/>
    </source>
</evidence>
<dbReference type="Pfam" id="PF12895">
    <property type="entry name" value="ANAPC3"/>
    <property type="match status" value="1"/>
</dbReference>
<evidence type="ECO:0000313" key="13">
    <source>
        <dbReference type="Proteomes" id="UP000073492"/>
    </source>
</evidence>
<feature type="domain" description="Cytochrome c-type biogenesis protein H TPR" evidence="11">
    <location>
        <begin position="47"/>
        <end position="149"/>
    </location>
</feature>
<dbReference type="SMART" id="SM00028">
    <property type="entry name" value="TPR"/>
    <property type="match status" value="10"/>
</dbReference>
<feature type="compositionally biased region" description="Low complexity" evidence="10">
    <location>
        <begin position="482"/>
        <end position="492"/>
    </location>
</feature>
<evidence type="ECO:0000256" key="2">
    <source>
        <dbReference type="ARBA" id="ARBA00022491"/>
    </source>
</evidence>
<keyword evidence="5" id="KW-0805">Transcription regulation</keyword>
<dbReference type="InterPro" id="IPR051630">
    <property type="entry name" value="Corepressor-Demethylase"/>
</dbReference>
<dbReference type="GO" id="GO:0017053">
    <property type="term" value="C:transcription repressor complex"/>
    <property type="evidence" value="ECO:0007669"/>
    <property type="project" value="TreeGrafter"/>
</dbReference>
<dbReference type="PANTHER" id="PTHR14017:SF1">
    <property type="entry name" value="LD02225P"/>
    <property type="match status" value="1"/>
</dbReference>
<feature type="compositionally biased region" description="Low complexity" evidence="10">
    <location>
        <begin position="621"/>
        <end position="635"/>
    </location>
</feature>
<feature type="compositionally biased region" description="Pro residues" evidence="10">
    <location>
        <begin position="455"/>
        <end position="466"/>
    </location>
</feature>
<dbReference type="GO" id="GO:0005634">
    <property type="term" value="C:nucleus"/>
    <property type="evidence" value="ECO:0007669"/>
    <property type="project" value="UniProtKB-SubCell"/>
</dbReference>
<dbReference type="SUPFAM" id="SSF48452">
    <property type="entry name" value="TPR-like"/>
    <property type="match status" value="1"/>
</dbReference>
<feature type="repeat" description="TPR" evidence="9">
    <location>
        <begin position="49"/>
        <end position="82"/>
    </location>
</feature>
<proteinExistence type="inferred from homology"/>
<evidence type="ECO:0000256" key="10">
    <source>
        <dbReference type="SAM" id="MobiDB-lite"/>
    </source>
</evidence>
<evidence type="ECO:0000256" key="1">
    <source>
        <dbReference type="ARBA" id="ARBA00004123"/>
    </source>
</evidence>
<evidence type="ECO:0000256" key="9">
    <source>
        <dbReference type="PROSITE-ProRule" id="PRU00339"/>
    </source>
</evidence>
<dbReference type="GO" id="GO:0000122">
    <property type="term" value="P:negative regulation of transcription by RNA polymerase II"/>
    <property type="evidence" value="ECO:0007669"/>
    <property type="project" value="TreeGrafter"/>
</dbReference>
<feature type="compositionally biased region" description="Low complexity" evidence="10">
    <location>
        <begin position="574"/>
        <end position="597"/>
    </location>
</feature>
<feature type="repeat" description="TPR" evidence="9">
    <location>
        <begin position="117"/>
        <end position="150"/>
    </location>
</feature>
<protein>
    <recommendedName>
        <fullName evidence="11">Cytochrome c-type biogenesis protein H TPR domain-containing protein</fullName>
    </recommendedName>
</protein>
<feature type="compositionally biased region" description="Polar residues" evidence="10">
    <location>
        <begin position="848"/>
        <end position="859"/>
    </location>
</feature>
<dbReference type="PROSITE" id="PS50293">
    <property type="entry name" value="TPR_REGION"/>
    <property type="match status" value="1"/>
</dbReference>
<evidence type="ECO:0000256" key="8">
    <source>
        <dbReference type="ARBA" id="ARBA00061082"/>
    </source>
</evidence>
<feature type="compositionally biased region" description="Basic and acidic residues" evidence="10">
    <location>
        <begin position="837"/>
        <end position="847"/>
    </location>
</feature>
<dbReference type="EMBL" id="LFZO01000140">
    <property type="protein sequence ID" value="KXT12757.1"/>
    <property type="molecule type" value="Genomic_DNA"/>
</dbReference>
<feature type="repeat" description="TPR" evidence="9">
    <location>
        <begin position="153"/>
        <end position="186"/>
    </location>
</feature>
<feature type="compositionally biased region" description="Basic and acidic residues" evidence="10">
    <location>
        <begin position="759"/>
        <end position="768"/>
    </location>
</feature>
<keyword evidence="13" id="KW-1185">Reference proteome</keyword>
<feature type="repeat" description="TPR" evidence="9">
    <location>
        <begin position="299"/>
        <end position="332"/>
    </location>
</feature>
<accession>A0A139IDB5</accession>
<sequence>MAHQSPTGPLAPQHHYGAPAAVRPPPNGAPMQQPPQAKTAAQYLAQTNESVWLQLGNLSEVMGELDGATAAYERAMNFNQWSVPAMLAISCILRSKDQFTAAVEYLRQILKVEPTNGEVWSSLGHCYLMMDDLQQAYSAYQQALYHLPDPKEPKLWYGIGILYDRYGSLEHAEEAFSQVMRMEPNFEKANEIYFRLGIIYKQQQKFAQSLECFRYIVTDPPRPLSEEDIWFQIGHVHEQQKDYDSAKAAYTRVLERDPNHAKVLQQLGWLHHQQSTSFNSQEQAIEYLEKSVASDQTDAQSWYLLGRCYMSQQKYPKAYEAYQQAVYRDGRNPTFWCSIGVLYYQINQYRDALDAYSRAIRLNPNISEVWYDLGTLYESCNNQTSDALDAYSRAADLDPTNAHIKARLNLLKGQPTNGIPNQGAPAPQDVHPQAYQPGTLGAGPPGPQWGAHSQNPPPPGPAPPPLAAGNNWNGNRLADLHNPQMQPQPMNPFDQRDRLPPQQGQPQGPSQGPQPPLASAQQQQSGPQPALQQRQPSPPPSRQYQEQPSRPPPPPHRGLSPSPKGQQSAPAPYPQSGPHQGPQQQSIQPHQAQQPHQQEAHRPPFVSHPSNGPPAPSNGVSTPSAASSSTLPPYSRQQENQPEIRPLVGNPAPSTSPGQFGGPRTPYEHHPNPMAPSIASGAPPPTSAQTAADAAARDREERPGSAAPKRLREWEDDTNHSASKKPTTDESRSRLDEIKMQRHSPPAKTGTPPGYRSPSELRRMEEARPTSAYNPSEAAHHPPSLPSMQAIAQPSPRMSAVPQEDQRAAPPPQPAPVYEPAARKMDVDENYDDSGDEEKRSATKQESQRSSPKAMNGSSAAPPANGAVEQQA</sequence>
<dbReference type="InterPro" id="IPR019734">
    <property type="entry name" value="TPR_rpt"/>
</dbReference>
<feature type="repeat" description="TPR" evidence="9">
    <location>
        <begin position="227"/>
        <end position="260"/>
    </location>
</feature>
<dbReference type="GO" id="GO:0031490">
    <property type="term" value="F:chromatin DNA binding"/>
    <property type="evidence" value="ECO:0007669"/>
    <property type="project" value="TreeGrafter"/>
</dbReference>